<proteinExistence type="predicted"/>
<evidence type="ECO:0000313" key="2">
    <source>
        <dbReference type="Proteomes" id="UP000076532"/>
    </source>
</evidence>
<dbReference type="AlphaFoldDB" id="A0A166B321"/>
<name>A0A166B321_9AGAM</name>
<protein>
    <submittedName>
        <fullName evidence="1">Uncharacterized protein</fullName>
    </submittedName>
</protein>
<accession>A0A166B321</accession>
<organism evidence="1 2">
    <name type="scientific">Athelia psychrophila</name>
    <dbReference type="NCBI Taxonomy" id="1759441"/>
    <lineage>
        <taxon>Eukaryota</taxon>
        <taxon>Fungi</taxon>
        <taxon>Dikarya</taxon>
        <taxon>Basidiomycota</taxon>
        <taxon>Agaricomycotina</taxon>
        <taxon>Agaricomycetes</taxon>
        <taxon>Agaricomycetidae</taxon>
        <taxon>Atheliales</taxon>
        <taxon>Atheliaceae</taxon>
        <taxon>Athelia</taxon>
    </lineage>
</organism>
<evidence type="ECO:0000313" key="1">
    <source>
        <dbReference type="EMBL" id="KZP12226.1"/>
    </source>
</evidence>
<reference evidence="1 2" key="1">
    <citation type="journal article" date="2016" name="Mol. Biol. Evol.">
        <title>Comparative Genomics of Early-Diverging Mushroom-Forming Fungi Provides Insights into the Origins of Lignocellulose Decay Capabilities.</title>
        <authorList>
            <person name="Nagy L.G."/>
            <person name="Riley R."/>
            <person name="Tritt A."/>
            <person name="Adam C."/>
            <person name="Daum C."/>
            <person name="Floudas D."/>
            <person name="Sun H."/>
            <person name="Yadav J.S."/>
            <person name="Pangilinan J."/>
            <person name="Larsson K.H."/>
            <person name="Matsuura K."/>
            <person name="Barry K."/>
            <person name="Labutti K."/>
            <person name="Kuo R."/>
            <person name="Ohm R.A."/>
            <person name="Bhattacharya S.S."/>
            <person name="Shirouzu T."/>
            <person name="Yoshinaga Y."/>
            <person name="Martin F.M."/>
            <person name="Grigoriev I.V."/>
            <person name="Hibbett D.S."/>
        </authorList>
    </citation>
    <scope>NUCLEOTIDE SEQUENCE [LARGE SCALE GENOMIC DNA]</scope>
    <source>
        <strain evidence="1 2">CBS 109695</strain>
    </source>
</reference>
<gene>
    <name evidence="1" type="ORF">FIBSPDRAFT_165136</name>
</gene>
<dbReference type="EMBL" id="KV417650">
    <property type="protein sequence ID" value="KZP12226.1"/>
    <property type="molecule type" value="Genomic_DNA"/>
</dbReference>
<keyword evidence="2" id="KW-1185">Reference proteome</keyword>
<sequence>MDVGTMSRKPREMEKIVGMDEERQQLHARARPRHRVPRALADTPPRFAGPDHHHPVSPPAHARVDLLVLYASNVHLGERTCLLYAITAARLSSRAISPLAEIPVQGALRLPLNLGQHRVCSGDHRRWRFVNEALRQGGNGMSAICEVGTPATRKWRATLNTIAQGR</sequence>
<dbReference type="Proteomes" id="UP000076532">
    <property type="component" value="Unassembled WGS sequence"/>
</dbReference>